<name>A0A7U5K859_9CORY</name>
<dbReference type="PANTHER" id="PTHR36180:SF2">
    <property type="entry name" value="BRO FAMILY PROTEIN"/>
    <property type="match status" value="1"/>
</dbReference>
<keyword evidence="2" id="KW-1185">Reference proteome</keyword>
<dbReference type="InterPro" id="IPR003497">
    <property type="entry name" value="BRO_N_domain"/>
</dbReference>
<dbReference type="GO" id="GO:0003677">
    <property type="term" value="F:DNA binding"/>
    <property type="evidence" value="ECO:0007669"/>
    <property type="project" value="InterPro"/>
</dbReference>
<evidence type="ECO:0000313" key="1">
    <source>
        <dbReference type="EMBL" id="ARU45308.2"/>
    </source>
</evidence>
<organism evidence="1 2">
    <name type="scientific">Corynebacterium silvaticum</name>
    <dbReference type="NCBI Taxonomy" id="2320431"/>
    <lineage>
        <taxon>Bacteria</taxon>
        <taxon>Bacillati</taxon>
        <taxon>Actinomycetota</taxon>
        <taxon>Actinomycetes</taxon>
        <taxon>Mycobacteriales</taxon>
        <taxon>Corynebacteriaceae</taxon>
        <taxon>Corynebacterium</taxon>
    </lineage>
</organism>
<evidence type="ECO:0000313" key="2">
    <source>
        <dbReference type="Proteomes" id="UP000195652"/>
    </source>
</evidence>
<gene>
    <name evidence="1" type="ORF">CBE74_00910</name>
</gene>
<dbReference type="PANTHER" id="PTHR36180">
    <property type="entry name" value="DNA-BINDING PROTEIN-RELATED-RELATED"/>
    <property type="match status" value="1"/>
</dbReference>
<dbReference type="KEGG" id="csil:CBE74_00910"/>
<sequence length="337" mass="37686">MNIQPYTFQGHTVRIIIDDQGDPQWVASDVAKVLGYRDAANMTRRLDADEKGTRSVSTSQVSGDSSARAMTVITEAGLYSAIFASRLDQAKEFKKWVTAEVLPSIRKYGAYMTPATIEQVITDPDTIIYLASKLKEEQERTRQLEAPAAAWNQLAEAEGDYSVAQAAKVLSRDPAISIGRDRLFAHMEKLGWIFRPRGARRRHWEASQAKAIDTHRLVHKLGKPFRNPHTGSMEVPSPTIRVTPKGLKDLHKTLGGGHPEIGKKDMTHAHQESGIDIHLATCREDLLAAAPRFFRKLTPAEADDMTSEVIRLLKRNGWNRLTMPVSAFLTIANYYAR</sequence>
<dbReference type="Proteomes" id="UP000195652">
    <property type="component" value="Chromosome"/>
</dbReference>
<dbReference type="Pfam" id="PF02498">
    <property type="entry name" value="Bro-N"/>
    <property type="match status" value="1"/>
</dbReference>
<proteinExistence type="predicted"/>
<reference evidence="1 2" key="2">
    <citation type="journal article" date="2020" name="Antonie Van Leeuwenhoek">
        <title>Phylogenomic characterisation of a novel corynebacterial species pathogenic to animals.</title>
        <authorList>
            <person name="Moller J."/>
            <person name="Musella L."/>
            <person name="Melnikov V."/>
            <person name="Geissdorfer W."/>
            <person name="Burkovski A."/>
            <person name="Sangal V."/>
        </authorList>
    </citation>
    <scope>NUCLEOTIDE SEQUENCE [LARGE SCALE GENOMIC DNA]</scope>
    <source>
        <strain evidence="1 2">PO100/5</strain>
    </source>
</reference>
<dbReference type="PROSITE" id="PS51750">
    <property type="entry name" value="BRO_N"/>
    <property type="match status" value="1"/>
</dbReference>
<dbReference type="Pfam" id="PF03374">
    <property type="entry name" value="ANT"/>
    <property type="match status" value="1"/>
</dbReference>
<protein>
    <submittedName>
        <fullName evidence="1">BRO family protein</fullName>
    </submittedName>
</protein>
<reference evidence="1 2" key="3">
    <citation type="journal article" date="2020" name="Int. J. Syst. Evol. Microbiol.">
        <title>Corynebacterium silvaticum sp. nov., a unique group of NTTB corynebacteria in wild boar and roe deer.</title>
        <authorList>
            <person name="Dangel A."/>
            <person name="Berger A."/>
            <person name="Rau J."/>
            <person name="Eisenberg T."/>
            <person name="Kampfer P."/>
            <person name="Margos G."/>
            <person name="Contzen M."/>
            <person name="Busse H.J."/>
            <person name="Konrad R."/>
            <person name="Peters M."/>
            <person name="Sting R."/>
            <person name="Sing A."/>
        </authorList>
    </citation>
    <scope>NUCLEOTIDE SEQUENCE [LARGE SCALE GENOMIC DNA]</scope>
    <source>
        <strain evidence="1 2">PO100/5</strain>
    </source>
</reference>
<reference evidence="1 2" key="1">
    <citation type="journal article" date="2014" name="BMC Vet. Res.">
        <title>First report of Corynebacterium pseudotuberculosis from caseous lymphadenitis lesions in Black Alentejano pig (Sus scrofa domesticus).</title>
        <authorList>
            <person name="Oliveira M."/>
            <person name="Barroco C."/>
            <person name="Mottola C."/>
            <person name="Santos R."/>
            <person name="Lemsaddek A."/>
            <person name="Tavares L."/>
            <person name="Semedo-Lemsaddek T."/>
        </authorList>
    </citation>
    <scope>NUCLEOTIDE SEQUENCE [LARGE SCALE GENOMIC DNA]</scope>
    <source>
        <strain evidence="1 2">PO100/5</strain>
    </source>
</reference>
<reference evidence="1 2" key="4">
    <citation type="journal article" date="2020" name="PLoS ONE">
        <title>Taxonomic classification of strain PO100/5 shows a broader geographic distribution and genetic markers of the recently described Corynebacterium silvaticum.</title>
        <authorList>
            <person name="Viana M.V.C."/>
            <person name="Profeta R."/>
            <person name="da Silva A.L."/>
            <person name="Hurtado R."/>
            <person name="Cerqueira J.C."/>
            <person name="Ribeiro B.F.S."/>
            <person name="Almeida M.O."/>
            <person name="Morais-Rodrigues F."/>
            <person name="Soares S.C."/>
            <person name="Oliveira M."/>
            <person name="Tavares L."/>
            <person name="Figueiredo H."/>
            <person name="Wattam A.R."/>
            <person name="Barh D."/>
            <person name="Ghosh P."/>
            <person name="Silva A."/>
            <person name="Azevedo V."/>
        </authorList>
    </citation>
    <scope>NUCLEOTIDE SEQUENCE [LARGE SCALE GENOMIC DNA]</scope>
    <source>
        <strain evidence="1 2">PO100/5</strain>
    </source>
</reference>
<dbReference type="InterPro" id="IPR005039">
    <property type="entry name" value="Ant_C"/>
</dbReference>
<accession>A0A7U5K859</accession>
<dbReference type="SMART" id="SM01040">
    <property type="entry name" value="Bro-N"/>
    <property type="match status" value="1"/>
</dbReference>
<dbReference type="AlphaFoldDB" id="A0A7U5K859"/>
<dbReference type="EMBL" id="CP021417">
    <property type="protein sequence ID" value="ARU45308.2"/>
    <property type="molecule type" value="Genomic_DNA"/>
</dbReference>